<dbReference type="InterPro" id="IPR012964">
    <property type="entry name" value="DUF1702"/>
</dbReference>
<keyword evidence="2" id="KW-1185">Reference proteome</keyword>
<proteinExistence type="predicted"/>
<accession>A0A7X5URV0</accession>
<gene>
    <name evidence="1" type="ORF">FHU38_003380</name>
</gene>
<evidence type="ECO:0008006" key="3">
    <source>
        <dbReference type="Google" id="ProtNLM"/>
    </source>
</evidence>
<name>A0A7X5URV0_9PSEU</name>
<evidence type="ECO:0000313" key="2">
    <source>
        <dbReference type="Proteomes" id="UP000545493"/>
    </source>
</evidence>
<comment type="caution">
    <text evidence="1">The sequence shown here is derived from an EMBL/GenBank/DDBJ whole genome shotgun (WGS) entry which is preliminary data.</text>
</comment>
<organism evidence="1 2">
    <name type="scientific">Saccharomonospora amisosensis</name>
    <dbReference type="NCBI Taxonomy" id="1128677"/>
    <lineage>
        <taxon>Bacteria</taxon>
        <taxon>Bacillati</taxon>
        <taxon>Actinomycetota</taxon>
        <taxon>Actinomycetes</taxon>
        <taxon>Pseudonocardiales</taxon>
        <taxon>Pseudonocardiaceae</taxon>
        <taxon>Saccharomonospora</taxon>
    </lineage>
</organism>
<reference evidence="1 2" key="1">
    <citation type="submission" date="2020-03" db="EMBL/GenBank/DDBJ databases">
        <title>Sequencing the genomes of 1000 actinobacteria strains.</title>
        <authorList>
            <person name="Klenk H.-P."/>
        </authorList>
    </citation>
    <scope>NUCLEOTIDE SEQUENCE [LARGE SCALE GENOMIC DNA]</scope>
    <source>
        <strain evidence="1 2">DSM 45685</strain>
    </source>
</reference>
<evidence type="ECO:0000313" key="1">
    <source>
        <dbReference type="EMBL" id="NIJ13036.1"/>
    </source>
</evidence>
<sequence length="318" mass="35265">MDSIIGRPATRSAWWSELFRFELPLKMADFDRRGFRTDRPHQRELLERHARYFLTGFNIAVRHWRNPHSTLAELPPEERGFAYEGAAMHAALRDMFSFGRARAFARLSAGRGNRYIHLIHVGYGWALAPARLSLPTLVPDTPLLRWLALDGAGFADTFFGGLATLYRCCQRGPTPRSSVRIAGCGRALWFVQSGDVAGVTRAIAQAPEPARPDLWSGIGLAMCYAGGADEEALEELVRASGPARGHLGQGALFAIAARFRSGIVPEYTEKACRKLFSVTPEEVSKWTDDAASGLFEVAELSGYTEWKSRLRVVAVQKL</sequence>
<dbReference type="Proteomes" id="UP000545493">
    <property type="component" value="Unassembled WGS sequence"/>
</dbReference>
<protein>
    <recommendedName>
        <fullName evidence="3">DUF1702 family protein</fullName>
    </recommendedName>
</protein>
<dbReference type="AlphaFoldDB" id="A0A7X5URV0"/>
<dbReference type="EMBL" id="JAAOYM010000001">
    <property type="protein sequence ID" value="NIJ13036.1"/>
    <property type="molecule type" value="Genomic_DNA"/>
</dbReference>
<dbReference type="Pfam" id="PF08012">
    <property type="entry name" value="DUF1702"/>
    <property type="match status" value="1"/>
</dbReference>